<feature type="region of interest" description="Disordered" evidence="1">
    <location>
        <begin position="1"/>
        <end position="42"/>
    </location>
</feature>
<dbReference type="AlphaFoldDB" id="A0A1H0YXG7"/>
<evidence type="ECO:0000313" key="2">
    <source>
        <dbReference type="EMBL" id="SDQ19833.1"/>
    </source>
</evidence>
<sequence length="110" mass="12134">MTVVDPLAPDSAQFPLARPSGLAEHTDTASPEGVRPWGLRGMRPVPATGRRLPDWHYDHHRQMAVDSEGHSFRELRMDPTAYTVSNNDGDEGVSEDWVNDFAPDFPGPPA</sequence>
<dbReference type="RefSeq" id="WP_092521017.1">
    <property type="nucleotide sequence ID" value="NZ_FNKO01000001.1"/>
</dbReference>
<dbReference type="OrthoDB" id="3694020at2"/>
<dbReference type="STRING" id="995062.SAMN04489718_0725"/>
<evidence type="ECO:0000256" key="1">
    <source>
        <dbReference type="SAM" id="MobiDB-lite"/>
    </source>
</evidence>
<accession>A0A1H0YXG7</accession>
<dbReference type="EMBL" id="FNKO01000001">
    <property type="protein sequence ID" value="SDQ19833.1"/>
    <property type="molecule type" value="Genomic_DNA"/>
</dbReference>
<keyword evidence="3" id="KW-1185">Reference proteome</keyword>
<feature type="compositionally biased region" description="Acidic residues" evidence="1">
    <location>
        <begin position="88"/>
        <end position="98"/>
    </location>
</feature>
<dbReference type="Proteomes" id="UP000199301">
    <property type="component" value="Unassembled WGS sequence"/>
</dbReference>
<feature type="region of interest" description="Disordered" evidence="1">
    <location>
        <begin position="82"/>
        <end position="110"/>
    </location>
</feature>
<name>A0A1H0YXG7_9ACTN</name>
<evidence type="ECO:0000313" key="3">
    <source>
        <dbReference type="Proteomes" id="UP000199301"/>
    </source>
</evidence>
<dbReference type="InterPro" id="IPR026496">
    <property type="entry name" value="GRASP_targ"/>
</dbReference>
<protein>
    <submittedName>
        <fullName evidence="2">Putative ATP-grasp target RiPP</fullName>
    </submittedName>
</protein>
<organism evidence="2 3">
    <name type="scientific">Actinopolyspora saharensis</name>
    <dbReference type="NCBI Taxonomy" id="995062"/>
    <lineage>
        <taxon>Bacteria</taxon>
        <taxon>Bacillati</taxon>
        <taxon>Actinomycetota</taxon>
        <taxon>Actinomycetes</taxon>
        <taxon>Actinopolysporales</taxon>
        <taxon>Actinopolysporaceae</taxon>
        <taxon>Actinopolyspora</taxon>
    </lineage>
</organism>
<dbReference type="NCBIfam" id="TIGR04186">
    <property type="entry name" value="GRASP_targ"/>
    <property type="match status" value="1"/>
</dbReference>
<reference evidence="3" key="1">
    <citation type="submission" date="2016-10" db="EMBL/GenBank/DDBJ databases">
        <authorList>
            <person name="Varghese N."/>
            <person name="Submissions S."/>
        </authorList>
    </citation>
    <scope>NUCLEOTIDE SEQUENCE [LARGE SCALE GENOMIC DNA]</scope>
    <source>
        <strain evidence="3">DSM 45459</strain>
    </source>
</reference>
<proteinExistence type="predicted"/>
<gene>
    <name evidence="2" type="ORF">SAMN04489718_0725</name>
</gene>